<reference evidence="1" key="2">
    <citation type="submission" date="2025-09" db="UniProtKB">
        <authorList>
            <consortium name="Ensembl"/>
        </authorList>
    </citation>
    <scope>IDENTIFICATION</scope>
</reference>
<evidence type="ECO:0000313" key="1">
    <source>
        <dbReference type="Ensembl" id="ENSLLEP00000028673.1"/>
    </source>
</evidence>
<dbReference type="AlphaFoldDB" id="A0A8C5PWA4"/>
<name>A0A8C5PWA4_9ANUR</name>
<organism evidence="1 2">
    <name type="scientific">Leptobrachium leishanense</name>
    <name type="common">Leishan spiny toad</name>
    <dbReference type="NCBI Taxonomy" id="445787"/>
    <lineage>
        <taxon>Eukaryota</taxon>
        <taxon>Metazoa</taxon>
        <taxon>Chordata</taxon>
        <taxon>Craniata</taxon>
        <taxon>Vertebrata</taxon>
        <taxon>Euteleostomi</taxon>
        <taxon>Amphibia</taxon>
        <taxon>Batrachia</taxon>
        <taxon>Anura</taxon>
        <taxon>Pelobatoidea</taxon>
        <taxon>Megophryidae</taxon>
        <taxon>Leptobrachium</taxon>
    </lineage>
</organism>
<reference evidence="1" key="1">
    <citation type="submission" date="2025-08" db="UniProtKB">
        <authorList>
            <consortium name="Ensembl"/>
        </authorList>
    </citation>
    <scope>IDENTIFICATION</scope>
</reference>
<dbReference type="Proteomes" id="UP000694569">
    <property type="component" value="Unplaced"/>
</dbReference>
<dbReference type="SUPFAM" id="SSF54999">
    <property type="entry name" value="Ribosomal protein S10"/>
    <property type="match status" value="1"/>
</dbReference>
<keyword evidence="2" id="KW-1185">Reference proteome</keyword>
<dbReference type="Ensembl" id="ENSLLET00000029788.1">
    <property type="protein sequence ID" value="ENSLLEP00000028673.1"/>
    <property type="gene ID" value="ENSLLEG00000018136.1"/>
</dbReference>
<proteinExistence type="predicted"/>
<dbReference type="OrthoDB" id="10248551at2759"/>
<evidence type="ECO:0000313" key="2">
    <source>
        <dbReference type="Proteomes" id="UP000694569"/>
    </source>
</evidence>
<dbReference type="InterPro" id="IPR036838">
    <property type="entry name" value="Ribosomal_uS10_dom_sf"/>
</dbReference>
<protein>
    <submittedName>
        <fullName evidence="1">Uncharacterized protein</fullName>
    </submittedName>
</protein>
<sequence length="76" mass="8542">MVFKDTGKAPVEQEEKNLKVKGHMCMPTKTLRITTRKNTLPSEIVQQITFISIKPGVENGGPWTPVSPFLKPHKVK</sequence>
<accession>A0A8C5PWA4</accession>